<feature type="region of interest" description="Disordered" evidence="1">
    <location>
        <begin position="104"/>
        <end position="155"/>
    </location>
</feature>
<protein>
    <submittedName>
        <fullName evidence="5">Uncharacterized protein</fullName>
    </submittedName>
</protein>
<keyword evidence="7" id="KW-1185">Reference proteome</keyword>
<evidence type="ECO:0000313" key="5">
    <source>
        <dbReference type="EMBL" id="KAE8239131.1"/>
    </source>
</evidence>
<keyword evidence="3" id="KW-0732">Signal</keyword>
<reference evidence="4" key="3">
    <citation type="submission" date="2020-10" db="EMBL/GenBank/DDBJ databases">
        <authorList>
            <person name="Sedaghatjoo S."/>
        </authorList>
    </citation>
    <scope>NUCLEOTIDE SEQUENCE</scope>
    <source>
        <strain evidence="4">AZH3</strain>
    </source>
</reference>
<feature type="chain" id="PRO_5044550356" evidence="3">
    <location>
        <begin position="22"/>
        <end position="185"/>
    </location>
</feature>
<name>A0A177VHD1_9BASI</name>
<evidence type="ECO:0000256" key="1">
    <source>
        <dbReference type="SAM" id="MobiDB-lite"/>
    </source>
</evidence>
<comment type="caution">
    <text evidence="5">The sequence shown here is derived from an EMBL/GenBank/DDBJ whole genome shotgun (WGS) entry which is preliminary data.</text>
</comment>
<evidence type="ECO:0000313" key="4">
    <source>
        <dbReference type="EMBL" id="CAD6901459.1"/>
    </source>
</evidence>
<evidence type="ECO:0000313" key="7">
    <source>
        <dbReference type="Proteomes" id="UP000836402"/>
    </source>
</evidence>
<dbReference type="EMBL" id="CAJHJG010000340">
    <property type="protein sequence ID" value="CAD6901459.1"/>
    <property type="molecule type" value="Genomic_DNA"/>
</dbReference>
<feature type="signal peptide" evidence="3">
    <location>
        <begin position="1"/>
        <end position="21"/>
    </location>
</feature>
<organism evidence="5 6">
    <name type="scientific">Tilletia caries</name>
    <name type="common">wheat bunt fungus</name>
    <dbReference type="NCBI Taxonomy" id="13290"/>
    <lineage>
        <taxon>Eukaryota</taxon>
        <taxon>Fungi</taxon>
        <taxon>Dikarya</taxon>
        <taxon>Basidiomycota</taxon>
        <taxon>Ustilaginomycotina</taxon>
        <taxon>Exobasidiomycetes</taxon>
        <taxon>Tilletiales</taxon>
        <taxon>Tilletiaceae</taxon>
        <taxon>Tilletia</taxon>
    </lineage>
</organism>
<accession>A0A177VHD1</accession>
<evidence type="ECO:0000313" key="6">
    <source>
        <dbReference type="Proteomes" id="UP000077671"/>
    </source>
</evidence>
<dbReference type="EMBL" id="LWDD02002802">
    <property type="protein sequence ID" value="KAE8239131.1"/>
    <property type="molecule type" value="Genomic_DNA"/>
</dbReference>
<reference evidence="5" key="2">
    <citation type="journal article" date="2019" name="IMA Fungus">
        <title>Genome sequencing and comparison of five Tilletia species to identify candidate genes for the detection of regulated species infecting wheat.</title>
        <authorList>
            <person name="Nguyen H.D.T."/>
            <person name="Sultana T."/>
            <person name="Kesanakurti P."/>
            <person name="Hambleton S."/>
        </authorList>
    </citation>
    <scope>NUCLEOTIDE SEQUENCE</scope>
    <source>
        <strain evidence="5">DAOMC 238032</strain>
    </source>
</reference>
<sequence length="185" mass="17964">MRSTITSTILLVSVLASTTLALPTDFVFTGNTGTIYGNGNQPRPTGGSGTTKYVNSGVTTVIGPGFTSIGNGDSGPIVPLILTTRVTAGVTTVFGPGVSTVLPTRTASPTETETATVTDVTTTTRSTASSSSSSSSSSASASSTPSTSSSASNNNTNAAGRGVYGASGVALMAGAVALGAALVAM</sequence>
<keyword evidence="2" id="KW-0472">Membrane</keyword>
<gene>
    <name evidence="5" type="ORF">A4X03_0g8700</name>
    <name evidence="4" type="ORF">JKIAZH3_G2183</name>
</gene>
<proteinExistence type="predicted"/>
<evidence type="ECO:0000256" key="2">
    <source>
        <dbReference type="SAM" id="Phobius"/>
    </source>
</evidence>
<dbReference type="Proteomes" id="UP000836402">
    <property type="component" value="Unassembled WGS sequence"/>
</dbReference>
<feature type="transmembrane region" description="Helical" evidence="2">
    <location>
        <begin position="162"/>
        <end position="184"/>
    </location>
</feature>
<dbReference type="AlphaFoldDB" id="A0A177VHD1"/>
<keyword evidence="2" id="KW-0812">Transmembrane</keyword>
<dbReference type="Proteomes" id="UP000077671">
    <property type="component" value="Unassembled WGS sequence"/>
</dbReference>
<keyword evidence="2" id="KW-1133">Transmembrane helix</keyword>
<evidence type="ECO:0000256" key="3">
    <source>
        <dbReference type="SAM" id="SignalP"/>
    </source>
</evidence>
<reference evidence="5" key="1">
    <citation type="submission" date="2016-04" db="EMBL/GenBank/DDBJ databases">
        <authorList>
            <person name="Nguyen H.D."/>
            <person name="Kesanakurti P."/>
            <person name="Cullis J."/>
            <person name="Levesque C.A."/>
            <person name="Hambleton S."/>
        </authorList>
    </citation>
    <scope>NUCLEOTIDE SEQUENCE</scope>
    <source>
        <strain evidence="5">DAOMC 238032</strain>
    </source>
</reference>